<gene>
    <name evidence="2" type="ORF">VZT92_024345</name>
</gene>
<accession>A0AAW1E2J4</accession>
<dbReference type="EMBL" id="JBCEZU010000575">
    <property type="protein sequence ID" value="KAK9516415.1"/>
    <property type="molecule type" value="Genomic_DNA"/>
</dbReference>
<protein>
    <submittedName>
        <fullName evidence="2">Uncharacterized protein</fullName>
    </submittedName>
</protein>
<name>A0AAW1E2J4_ZOAVI</name>
<feature type="region of interest" description="Disordered" evidence="1">
    <location>
        <begin position="49"/>
        <end position="68"/>
    </location>
</feature>
<reference evidence="2 3" key="1">
    <citation type="journal article" date="2024" name="Genome Biol. Evol.">
        <title>Chromosome-level genome assembly of the viviparous eelpout Zoarces viviparus.</title>
        <authorList>
            <person name="Fuhrmann N."/>
            <person name="Brasseur M.V."/>
            <person name="Bakowski C.E."/>
            <person name="Podsiadlowski L."/>
            <person name="Prost S."/>
            <person name="Krehenwinkel H."/>
            <person name="Mayer C."/>
        </authorList>
    </citation>
    <scope>NUCLEOTIDE SEQUENCE [LARGE SCALE GENOMIC DNA]</scope>
    <source>
        <strain evidence="2">NO-MEL_2022_Ind0_liver</strain>
    </source>
</reference>
<sequence length="68" mass="7517">MKAQLNMASALLPVVPNSHSAYSTAYCASVWMDSQRWYKPAALPAAEPKLGKEKKNEGQELKESFLTC</sequence>
<organism evidence="2 3">
    <name type="scientific">Zoarces viviparus</name>
    <name type="common">Viviparous eelpout</name>
    <name type="synonym">Blennius viviparus</name>
    <dbReference type="NCBI Taxonomy" id="48416"/>
    <lineage>
        <taxon>Eukaryota</taxon>
        <taxon>Metazoa</taxon>
        <taxon>Chordata</taxon>
        <taxon>Craniata</taxon>
        <taxon>Vertebrata</taxon>
        <taxon>Euteleostomi</taxon>
        <taxon>Actinopterygii</taxon>
        <taxon>Neopterygii</taxon>
        <taxon>Teleostei</taxon>
        <taxon>Neoteleostei</taxon>
        <taxon>Acanthomorphata</taxon>
        <taxon>Eupercaria</taxon>
        <taxon>Perciformes</taxon>
        <taxon>Cottioidei</taxon>
        <taxon>Zoarcales</taxon>
        <taxon>Zoarcidae</taxon>
        <taxon>Zoarcinae</taxon>
        <taxon>Zoarces</taxon>
    </lineage>
</organism>
<proteinExistence type="predicted"/>
<evidence type="ECO:0000313" key="2">
    <source>
        <dbReference type="EMBL" id="KAK9516415.1"/>
    </source>
</evidence>
<comment type="caution">
    <text evidence="2">The sequence shown here is derived from an EMBL/GenBank/DDBJ whole genome shotgun (WGS) entry which is preliminary data.</text>
</comment>
<dbReference type="Proteomes" id="UP001488805">
    <property type="component" value="Unassembled WGS sequence"/>
</dbReference>
<keyword evidence="3" id="KW-1185">Reference proteome</keyword>
<dbReference type="AlphaFoldDB" id="A0AAW1E2J4"/>
<evidence type="ECO:0000256" key="1">
    <source>
        <dbReference type="SAM" id="MobiDB-lite"/>
    </source>
</evidence>
<evidence type="ECO:0000313" key="3">
    <source>
        <dbReference type="Proteomes" id="UP001488805"/>
    </source>
</evidence>